<dbReference type="OrthoDB" id="642895at2759"/>
<dbReference type="PANTHER" id="PTHR19321:SF41">
    <property type="entry name" value="FASCETTO-RELATED"/>
    <property type="match status" value="1"/>
</dbReference>
<dbReference type="Proteomes" id="UP000605846">
    <property type="component" value="Unassembled WGS sequence"/>
</dbReference>
<proteinExistence type="predicted"/>
<keyword evidence="2" id="KW-0378">Hydrolase</keyword>
<comment type="caution">
    <text evidence="2">The sequence shown here is derived from an EMBL/GenBank/DDBJ whole genome shotgun (WGS) entry which is preliminary data.</text>
</comment>
<dbReference type="GO" id="GO:0004180">
    <property type="term" value="F:carboxypeptidase activity"/>
    <property type="evidence" value="ECO:0007669"/>
    <property type="project" value="UniProtKB-KW"/>
</dbReference>
<feature type="region of interest" description="Disordered" evidence="1">
    <location>
        <begin position="388"/>
        <end position="563"/>
    </location>
</feature>
<reference evidence="2" key="1">
    <citation type="submission" date="2020-01" db="EMBL/GenBank/DDBJ databases">
        <title>Genome Sequencing of Three Apophysomyces-Like Fungal Strains Confirms a Novel Fungal Genus in the Mucoromycota with divergent Burkholderia-like Endosymbiotic Bacteria.</title>
        <authorList>
            <person name="Stajich J.E."/>
            <person name="Macias A.M."/>
            <person name="Carter-House D."/>
            <person name="Lovett B."/>
            <person name="Kasson L.R."/>
            <person name="Berry K."/>
            <person name="Grigoriev I."/>
            <person name="Chang Y."/>
            <person name="Spatafora J."/>
            <person name="Kasson M.T."/>
        </authorList>
    </citation>
    <scope>NUCLEOTIDE SEQUENCE</scope>
    <source>
        <strain evidence="2">NRRL A-21654</strain>
    </source>
</reference>
<dbReference type="Pfam" id="PF03999">
    <property type="entry name" value="MAP65_ASE1"/>
    <property type="match status" value="1"/>
</dbReference>
<dbReference type="GO" id="GO:0005737">
    <property type="term" value="C:cytoplasm"/>
    <property type="evidence" value="ECO:0007669"/>
    <property type="project" value="TreeGrafter"/>
</dbReference>
<feature type="compositionally biased region" description="Polar residues" evidence="1">
    <location>
        <begin position="388"/>
        <end position="427"/>
    </location>
</feature>
<protein>
    <submittedName>
        <fullName evidence="2">Carboxypeptidase C prc1</fullName>
    </submittedName>
</protein>
<name>A0A8H7EMZ8_9FUNG</name>
<feature type="compositionally biased region" description="Polar residues" evidence="1">
    <location>
        <begin position="440"/>
        <end position="467"/>
    </location>
</feature>
<keyword evidence="2" id="KW-0645">Protease</keyword>
<dbReference type="Gene3D" id="1.20.58.1520">
    <property type="match status" value="1"/>
</dbReference>
<dbReference type="GO" id="GO:1990023">
    <property type="term" value="C:mitotic spindle midzone"/>
    <property type="evidence" value="ECO:0007669"/>
    <property type="project" value="TreeGrafter"/>
</dbReference>
<evidence type="ECO:0000256" key="1">
    <source>
        <dbReference type="SAM" id="MobiDB-lite"/>
    </source>
</evidence>
<evidence type="ECO:0000313" key="2">
    <source>
        <dbReference type="EMBL" id="KAF7722174.1"/>
    </source>
</evidence>
<dbReference type="AlphaFoldDB" id="A0A8H7EMZ8"/>
<evidence type="ECO:0000313" key="3">
    <source>
        <dbReference type="Proteomes" id="UP000605846"/>
    </source>
</evidence>
<dbReference type="GO" id="GO:0051256">
    <property type="term" value="P:mitotic spindle midzone assembly"/>
    <property type="evidence" value="ECO:0007669"/>
    <property type="project" value="TreeGrafter"/>
</dbReference>
<dbReference type="EMBL" id="JABAYA010000210">
    <property type="protein sequence ID" value="KAF7722174.1"/>
    <property type="molecule type" value="Genomic_DNA"/>
</dbReference>
<dbReference type="GO" id="GO:0008017">
    <property type="term" value="F:microtubule binding"/>
    <property type="evidence" value="ECO:0007669"/>
    <property type="project" value="InterPro"/>
</dbReference>
<accession>A0A8H7EMZ8</accession>
<keyword evidence="2" id="KW-0121">Carboxypeptidase</keyword>
<sequence>MRSFFYVKQLIEMSHLQISCGLRDLSRVQMVRRNEFESSVRAIHYYWKILNVTPDKNDALDVALLHTFEKVHMDLKIDDHHLAADFVEEMYYKKDMHEPLSLAADVVSTLTMKAHALRSIYNERLALYTKYLKGLRAIWEELSIPLDKRCPIRQSLDSEYMNELRTEFEKLKAVVRSMTEEYINKFKVKLENLWDKCLLTQNEREDFMNQLHEFHTMDEVRTIVDEHIQYLQDIQHDSANLSKIMKERKDIIQKMVDFEKTASDPGRLFQSSFILNEQERFRKSCFPTLLKLDKKLMHAVQKFERVSKKPFIVGERRYLDTLRDEIAARVANQTFFGFLNPDYVDTPARNMTKTQEPRIRTRPASLTSIGRNNLLKLQTSFSTRVSGSTVQLSPSSSTQARYQRNSISRSKSKQLTLPALNPSTSTKSVKRKLNVPKASPNPSISEVTKQSSYSYPETFQLRSSLSTVPRRAERQAPKRRPTSMSMPELGQSYTSVRDSSDLPTHHRRASDSKMPPTPPSELSQGSKLKAYGLSTFQKPSSVKPVRRPGKASQIPLAVSSKVV</sequence>
<keyword evidence="3" id="KW-1185">Reference proteome</keyword>
<dbReference type="InterPro" id="IPR007145">
    <property type="entry name" value="MAP65_Ase1_PRC1"/>
</dbReference>
<dbReference type="PANTHER" id="PTHR19321">
    <property type="entry name" value="PROTEIN REGULATOR OF CYTOKINESIS 1 PRC1-RELATED"/>
    <property type="match status" value="1"/>
</dbReference>
<gene>
    <name evidence="2" type="primary">PRC1</name>
    <name evidence="2" type="ORF">EC973_003652</name>
</gene>
<organism evidence="2 3">
    <name type="scientific">Apophysomyces ossiformis</name>
    <dbReference type="NCBI Taxonomy" id="679940"/>
    <lineage>
        <taxon>Eukaryota</taxon>
        <taxon>Fungi</taxon>
        <taxon>Fungi incertae sedis</taxon>
        <taxon>Mucoromycota</taxon>
        <taxon>Mucoromycotina</taxon>
        <taxon>Mucoromycetes</taxon>
        <taxon>Mucorales</taxon>
        <taxon>Mucorineae</taxon>
        <taxon>Mucoraceae</taxon>
        <taxon>Apophysomyces</taxon>
    </lineage>
</organism>